<gene>
    <name evidence="1" type="ORF">BDFB_006524</name>
</gene>
<organism evidence="1 2">
    <name type="scientific">Asbolus verrucosus</name>
    <name type="common">Desert ironclad beetle</name>
    <dbReference type="NCBI Taxonomy" id="1661398"/>
    <lineage>
        <taxon>Eukaryota</taxon>
        <taxon>Metazoa</taxon>
        <taxon>Ecdysozoa</taxon>
        <taxon>Arthropoda</taxon>
        <taxon>Hexapoda</taxon>
        <taxon>Insecta</taxon>
        <taxon>Pterygota</taxon>
        <taxon>Neoptera</taxon>
        <taxon>Endopterygota</taxon>
        <taxon>Coleoptera</taxon>
        <taxon>Polyphaga</taxon>
        <taxon>Cucujiformia</taxon>
        <taxon>Tenebrionidae</taxon>
        <taxon>Pimeliinae</taxon>
        <taxon>Asbolus</taxon>
    </lineage>
</organism>
<evidence type="ECO:0000313" key="1">
    <source>
        <dbReference type="EMBL" id="RZC41519.1"/>
    </source>
</evidence>
<proteinExistence type="predicted"/>
<keyword evidence="2" id="KW-1185">Reference proteome</keyword>
<sequence>MKLADLPLEEAPAAEDILSNLQSINEATARILSTSPSVDIVIEVSPESGTQRSGTPSPLPTSGIAQQPLYVCEEAICFQREVVNEKSPEDALNKFDENVALNPSQWNKIEKEMVRAAEEAQIEEEMKCLRALQNEEYRLLDEIIYPLTKSGSKFVAVGVLPLKEFTPVLRISNPQLTAAILFELPDFKEFLAKDTPVGELKNYHILVSPYQVVQFRPKNITDVYKPLYLVLDTVRTVLDLGEHLLNLMETRRIKNKCYPNYERFILNVALHIMEHGSNRDMEKLWFNMIRDHHESDQTLYELCLKLPLTMKKKVDAKISYFMEHNDFNCI</sequence>
<dbReference type="AlphaFoldDB" id="A0A482W9V8"/>
<dbReference type="EMBL" id="QDEB01016381">
    <property type="protein sequence ID" value="RZC41519.1"/>
    <property type="molecule type" value="Genomic_DNA"/>
</dbReference>
<dbReference type="Proteomes" id="UP000292052">
    <property type="component" value="Unassembled WGS sequence"/>
</dbReference>
<evidence type="ECO:0000313" key="2">
    <source>
        <dbReference type="Proteomes" id="UP000292052"/>
    </source>
</evidence>
<dbReference type="OrthoDB" id="6775183at2759"/>
<reference evidence="1 2" key="1">
    <citation type="submission" date="2017-03" db="EMBL/GenBank/DDBJ databases">
        <title>Genome of the blue death feigning beetle - Asbolus verrucosus.</title>
        <authorList>
            <person name="Rider S.D."/>
        </authorList>
    </citation>
    <scope>NUCLEOTIDE SEQUENCE [LARGE SCALE GENOMIC DNA]</scope>
    <source>
        <strain evidence="1">Butters</strain>
        <tissue evidence="1">Head and leg muscle</tissue>
    </source>
</reference>
<name>A0A482W9V8_ASBVE</name>
<accession>A0A482W9V8</accession>
<comment type="caution">
    <text evidence="1">The sequence shown here is derived from an EMBL/GenBank/DDBJ whole genome shotgun (WGS) entry which is preliminary data.</text>
</comment>
<protein>
    <submittedName>
        <fullName evidence="1">Uncharacterized protein</fullName>
    </submittedName>
</protein>